<evidence type="ECO:0000259" key="8">
    <source>
        <dbReference type="Pfam" id="PF04234"/>
    </source>
</evidence>
<dbReference type="Proteomes" id="UP000290408">
    <property type="component" value="Chromosome"/>
</dbReference>
<feature type="compositionally biased region" description="Low complexity" evidence="5">
    <location>
        <begin position="142"/>
        <end position="215"/>
    </location>
</feature>
<reference evidence="9 10" key="1">
    <citation type="submission" date="2019-02" db="EMBL/GenBank/DDBJ databases">
        <title>Genomic data mining of an Antarctic deep-sea actinobacterium, Janibacterlimosus P3-3-X1.</title>
        <authorList>
            <person name="Liao L."/>
            <person name="Chen B."/>
        </authorList>
    </citation>
    <scope>NUCLEOTIDE SEQUENCE [LARGE SCALE GENOMIC DNA]</scope>
    <source>
        <strain evidence="9 10">P3-3-X1</strain>
    </source>
</reference>
<evidence type="ECO:0000256" key="2">
    <source>
        <dbReference type="ARBA" id="ARBA00022723"/>
    </source>
</evidence>
<accession>A0A4V0ZAR9</accession>
<gene>
    <name evidence="9" type="ORF">EXU32_03760</name>
</gene>
<dbReference type="Gene3D" id="2.60.40.1220">
    <property type="match status" value="1"/>
</dbReference>
<keyword evidence="6" id="KW-0812">Transmembrane</keyword>
<dbReference type="EMBL" id="CP036164">
    <property type="protein sequence ID" value="QBF45458.1"/>
    <property type="molecule type" value="Genomic_DNA"/>
</dbReference>
<evidence type="ECO:0000256" key="1">
    <source>
        <dbReference type="ARBA" id="ARBA00004196"/>
    </source>
</evidence>
<protein>
    <submittedName>
        <fullName evidence="9">Copper resistance protein CopC</fullName>
    </submittedName>
</protein>
<feature type="transmembrane region" description="Helical" evidence="6">
    <location>
        <begin position="230"/>
        <end position="250"/>
    </location>
</feature>
<dbReference type="GO" id="GO:0005886">
    <property type="term" value="C:plasma membrane"/>
    <property type="evidence" value="ECO:0007669"/>
    <property type="project" value="TreeGrafter"/>
</dbReference>
<dbReference type="GO" id="GO:0005507">
    <property type="term" value="F:copper ion binding"/>
    <property type="evidence" value="ECO:0007669"/>
    <property type="project" value="InterPro"/>
</dbReference>
<feature type="chain" id="PRO_5020628991" evidence="7">
    <location>
        <begin position="33"/>
        <end position="269"/>
    </location>
</feature>
<keyword evidence="4" id="KW-0186">Copper</keyword>
<evidence type="ECO:0000256" key="3">
    <source>
        <dbReference type="ARBA" id="ARBA00022729"/>
    </source>
</evidence>
<feature type="domain" description="CopC" evidence="8">
    <location>
        <begin position="38"/>
        <end position="129"/>
    </location>
</feature>
<evidence type="ECO:0000256" key="5">
    <source>
        <dbReference type="SAM" id="MobiDB-lite"/>
    </source>
</evidence>
<dbReference type="InterPro" id="IPR014756">
    <property type="entry name" value="Ig_E-set"/>
</dbReference>
<name>A0A4V0ZAR9_9MICO</name>
<dbReference type="OrthoDB" id="5242236at2"/>
<dbReference type="GO" id="GO:0046688">
    <property type="term" value="P:response to copper ion"/>
    <property type="evidence" value="ECO:0007669"/>
    <property type="project" value="InterPro"/>
</dbReference>
<dbReference type="STRING" id="1216970.GCA_001570985_03275"/>
<dbReference type="SUPFAM" id="SSF81296">
    <property type="entry name" value="E set domains"/>
    <property type="match status" value="1"/>
</dbReference>
<proteinExistence type="predicted"/>
<dbReference type="GO" id="GO:0042597">
    <property type="term" value="C:periplasmic space"/>
    <property type="evidence" value="ECO:0007669"/>
    <property type="project" value="InterPro"/>
</dbReference>
<dbReference type="GO" id="GO:0030313">
    <property type="term" value="C:cell envelope"/>
    <property type="evidence" value="ECO:0007669"/>
    <property type="project" value="UniProtKB-SubCell"/>
</dbReference>
<keyword evidence="2" id="KW-0479">Metal-binding</keyword>
<dbReference type="Pfam" id="PF04234">
    <property type="entry name" value="CopC"/>
    <property type="match status" value="1"/>
</dbReference>
<organism evidence="9 10">
    <name type="scientific">Janibacter limosus</name>
    <dbReference type="NCBI Taxonomy" id="53458"/>
    <lineage>
        <taxon>Bacteria</taxon>
        <taxon>Bacillati</taxon>
        <taxon>Actinomycetota</taxon>
        <taxon>Actinomycetes</taxon>
        <taxon>Micrococcales</taxon>
        <taxon>Intrasporangiaceae</taxon>
        <taxon>Janibacter</taxon>
    </lineage>
</organism>
<dbReference type="GO" id="GO:0006825">
    <property type="term" value="P:copper ion transport"/>
    <property type="evidence" value="ECO:0007669"/>
    <property type="project" value="InterPro"/>
</dbReference>
<feature type="region of interest" description="Disordered" evidence="5">
    <location>
        <begin position="127"/>
        <end position="224"/>
    </location>
</feature>
<feature type="signal peptide" evidence="7">
    <location>
        <begin position="1"/>
        <end position="32"/>
    </location>
</feature>
<dbReference type="InterPro" id="IPR007348">
    <property type="entry name" value="CopC_dom"/>
</dbReference>
<dbReference type="AlphaFoldDB" id="A0A4V0ZAR9"/>
<keyword evidence="6" id="KW-0472">Membrane</keyword>
<dbReference type="RefSeq" id="WP_130628696.1">
    <property type="nucleotide sequence ID" value="NZ_CP036164.1"/>
</dbReference>
<keyword evidence="3 7" id="KW-0732">Signal</keyword>
<evidence type="ECO:0000256" key="7">
    <source>
        <dbReference type="SAM" id="SignalP"/>
    </source>
</evidence>
<comment type="subcellular location">
    <subcellularLocation>
        <location evidence="1">Cell envelope</location>
    </subcellularLocation>
</comment>
<dbReference type="PANTHER" id="PTHR34820:SF4">
    <property type="entry name" value="INNER MEMBRANE PROTEIN YEBZ"/>
    <property type="match status" value="1"/>
</dbReference>
<keyword evidence="6" id="KW-1133">Transmembrane helix</keyword>
<dbReference type="PANTHER" id="PTHR34820">
    <property type="entry name" value="INNER MEMBRANE PROTEIN YEBZ"/>
    <property type="match status" value="1"/>
</dbReference>
<sequence>MTTTHRTPAPFVRLASAILALAALLVAMVVTASPASAHARLEASSPKDGSTLTATPPEVMLQFNEQIKEGLNQISVKSGSTDATEGKPEVDGNTVYQPLKSSLAAGDYTVSYKVVSADGHPISGTLSFTYTPPTGDEGAVDTPTSSAPGTSGSSTAPSASSPGSATSSAPGSTTAPPSSSSSAPASSATSATDGETQPTAPASTSSSSSSAAAPTDGDEGSSNDEGLPTWVWIAGLGVLLVLLAAAGLIARGRGRGSNDEDIDLDEWRG</sequence>
<evidence type="ECO:0000313" key="9">
    <source>
        <dbReference type="EMBL" id="QBF45458.1"/>
    </source>
</evidence>
<evidence type="ECO:0000256" key="4">
    <source>
        <dbReference type="ARBA" id="ARBA00023008"/>
    </source>
</evidence>
<dbReference type="InterPro" id="IPR014755">
    <property type="entry name" value="Cu-Rt/internalin_Ig-like"/>
</dbReference>
<evidence type="ECO:0000313" key="10">
    <source>
        <dbReference type="Proteomes" id="UP000290408"/>
    </source>
</evidence>
<keyword evidence="10" id="KW-1185">Reference proteome</keyword>
<evidence type="ECO:0000256" key="6">
    <source>
        <dbReference type="SAM" id="Phobius"/>
    </source>
</evidence>
<dbReference type="InterPro" id="IPR032694">
    <property type="entry name" value="CopC/D"/>
</dbReference>
<dbReference type="KEGG" id="jli:EXU32_03760"/>